<evidence type="ECO:0000256" key="3">
    <source>
        <dbReference type="ARBA" id="ARBA00022771"/>
    </source>
</evidence>
<name>A0A6P8BT79_PUNGR</name>
<dbReference type="GeneID" id="116188718"/>
<dbReference type="InterPro" id="IPR044604">
    <property type="entry name" value="FLZ12/13/14"/>
</dbReference>
<reference evidence="6" key="1">
    <citation type="journal article" date="2020" name="Plant Biotechnol. J.">
        <title>The pomegranate (Punica granatum L.) draft genome dissects genetic divergence between soft- and hard-seeded cultivars.</title>
        <authorList>
            <person name="Luo X."/>
            <person name="Li H."/>
            <person name="Wu Z."/>
            <person name="Yao W."/>
            <person name="Zhao P."/>
            <person name="Cao D."/>
            <person name="Yu H."/>
            <person name="Li K."/>
            <person name="Poudel K."/>
            <person name="Zhao D."/>
            <person name="Zhang F."/>
            <person name="Xia X."/>
            <person name="Chen L."/>
            <person name="Wang Q."/>
            <person name="Jing D."/>
            <person name="Cao S."/>
        </authorList>
    </citation>
    <scope>NUCLEOTIDE SEQUENCE [LARGE SCALE GENOMIC DNA]</scope>
    <source>
        <strain evidence="6">cv. Tunisia</strain>
    </source>
</reference>
<dbReference type="OrthoDB" id="828272at2759"/>
<accession>A0A6P8BT79</accession>
<dbReference type="RefSeq" id="XP_031374062.1">
    <property type="nucleotide sequence ID" value="XM_031518202.1"/>
</dbReference>
<dbReference type="Proteomes" id="UP000515151">
    <property type="component" value="Chromosome 8"/>
</dbReference>
<keyword evidence="3" id="KW-0863">Zinc-finger</keyword>
<dbReference type="InterPro" id="IPR007650">
    <property type="entry name" value="Zf-FLZ_dom"/>
</dbReference>
<sequence length="210" mass="23866">MEMLLGKKRKPSLSLSLFTSFQRPLQAPKKSPKPSKSSRPVFFDPDVVGLAIIATMPHQELGPTNPAKKNIFLPPMLSETSKRRTREADPLSESYTCVITHLGNDTVRKRVYYDDQVFEVNDNAATDHGQSIFAIKKIVEELKHEIGIGPQSSAYFLGCCRLCKKQLHGMDIFMYRIGEMEGKERERSGEVSRQSLVEREKEMISVLSYR</sequence>
<dbReference type="PANTHER" id="PTHR47208">
    <property type="entry name" value="OS02G0174800 PROTEIN"/>
    <property type="match status" value="1"/>
</dbReference>
<feature type="region of interest" description="Disordered" evidence="4">
    <location>
        <begin position="64"/>
        <end position="86"/>
    </location>
</feature>
<evidence type="ECO:0000256" key="1">
    <source>
        <dbReference type="ARBA" id="ARBA00009374"/>
    </source>
</evidence>
<organism evidence="6 7">
    <name type="scientific">Punica granatum</name>
    <name type="common">Pomegranate</name>
    <dbReference type="NCBI Taxonomy" id="22663"/>
    <lineage>
        <taxon>Eukaryota</taxon>
        <taxon>Viridiplantae</taxon>
        <taxon>Streptophyta</taxon>
        <taxon>Embryophyta</taxon>
        <taxon>Tracheophyta</taxon>
        <taxon>Spermatophyta</taxon>
        <taxon>Magnoliopsida</taxon>
        <taxon>eudicotyledons</taxon>
        <taxon>Gunneridae</taxon>
        <taxon>Pentapetalae</taxon>
        <taxon>rosids</taxon>
        <taxon>malvids</taxon>
        <taxon>Myrtales</taxon>
        <taxon>Lythraceae</taxon>
        <taxon>Punica</taxon>
    </lineage>
</organism>
<dbReference type="PANTHER" id="PTHR47208:SF1">
    <property type="entry name" value="OS02G0174800 PROTEIN"/>
    <property type="match status" value="1"/>
</dbReference>
<evidence type="ECO:0000313" key="7">
    <source>
        <dbReference type="RefSeq" id="XP_031374062.1"/>
    </source>
</evidence>
<comment type="similarity">
    <text evidence="1">Belongs to the FLZ family.</text>
</comment>
<keyword evidence="3" id="KW-0862">Zinc</keyword>
<feature type="domain" description="FLZ-type" evidence="5">
    <location>
        <begin position="151"/>
        <end position="176"/>
    </location>
</feature>
<evidence type="ECO:0000313" key="6">
    <source>
        <dbReference type="Proteomes" id="UP000515151"/>
    </source>
</evidence>
<gene>
    <name evidence="7" type="primary">LOC116188718</name>
</gene>
<protein>
    <submittedName>
        <fullName evidence="7">FCS-Like Zinc finger 12-like</fullName>
    </submittedName>
</protein>
<dbReference type="AlphaFoldDB" id="A0A6P8BT79"/>
<evidence type="ECO:0000256" key="4">
    <source>
        <dbReference type="SAM" id="MobiDB-lite"/>
    </source>
</evidence>
<keyword evidence="6" id="KW-1185">Reference proteome</keyword>
<dbReference type="GO" id="GO:0008270">
    <property type="term" value="F:zinc ion binding"/>
    <property type="evidence" value="ECO:0007669"/>
    <property type="project" value="UniProtKB-KW"/>
</dbReference>
<evidence type="ECO:0000256" key="2">
    <source>
        <dbReference type="ARBA" id="ARBA00022723"/>
    </source>
</evidence>
<evidence type="ECO:0000259" key="5">
    <source>
        <dbReference type="Pfam" id="PF04570"/>
    </source>
</evidence>
<reference evidence="7" key="2">
    <citation type="submission" date="2025-08" db="UniProtKB">
        <authorList>
            <consortium name="RefSeq"/>
        </authorList>
    </citation>
    <scope>IDENTIFICATION</scope>
    <source>
        <tissue evidence="7">Leaf</tissue>
    </source>
</reference>
<proteinExistence type="inferred from homology"/>
<keyword evidence="2" id="KW-0479">Metal-binding</keyword>
<dbReference type="Pfam" id="PF04570">
    <property type="entry name" value="zf-FLZ"/>
    <property type="match status" value="1"/>
</dbReference>